<dbReference type="SUPFAM" id="SSF50156">
    <property type="entry name" value="PDZ domain-like"/>
    <property type="match status" value="1"/>
</dbReference>
<gene>
    <name evidence="7" type="ORF">Zmor_003097</name>
</gene>
<dbReference type="InterPro" id="IPR001841">
    <property type="entry name" value="Znf_RING"/>
</dbReference>
<dbReference type="EMBL" id="JALNTZ010000010">
    <property type="protein sequence ID" value="KAJ3639757.1"/>
    <property type="molecule type" value="Genomic_DNA"/>
</dbReference>
<dbReference type="InterPro" id="IPR049548">
    <property type="entry name" value="Sina-like_RING"/>
</dbReference>
<feature type="domain" description="RING-type" evidence="5">
    <location>
        <begin position="132"/>
        <end position="167"/>
    </location>
</feature>
<dbReference type="PANTHER" id="PTHR45877">
    <property type="entry name" value="E3 UBIQUITIN-PROTEIN LIGASE SIAH2"/>
    <property type="match status" value="1"/>
</dbReference>
<dbReference type="Proteomes" id="UP001168821">
    <property type="component" value="Unassembled WGS sequence"/>
</dbReference>
<keyword evidence="8" id="KW-1185">Reference proteome</keyword>
<evidence type="ECO:0000256" key="4">
    <source>
        <dbReference type="PROSITE-ProRule" id="PRU00175"/>
    </source>
</evidence>
<dbReference type="SUPFAM" id="SSF57850">
    <property type="entry name" value="RING/U-box"/>
    <property type="match status" value="1"/>
</dbReference>
<comment type="caution">
    <text evidence="7">The sequence shown here is derived from an EMBL/GenBank/DDBJ whole genome shotgun (WGS) entry which is preliminary data.</text>
</comment>
<proteinExistence type="predicted"/>
<dbReference type="CDD" id="cd16571">
    <property type="entry name" value="RING-HC_SIAHs"/>
    <property type="match status" value="1"/>
</dbReference>
<dbReference type="GO" id="GO:0005737">
    <property type="term" value="C:cytoplasm"/>
    <property type="evidence" value="ECO:0007669"/>
    <property type="project" value="TreeGrafter"/>
</dbReference>
<dbReference type="GO" id="GO:0008270">
    <property type="term" value="F:zinc ion binding"/>
    <property type="evidence" value="ECO:0007669"/>
    <property type="project" value="UniProtKB-KW"/>
</dbReference>
<dbReference type="InterPro" id="IPR041489">
    <property type="entry name" value="PDZ_6"/>
</dbReference>
<reference evidence="7" key="1">
    <citation type="journal article" date="2023" name="G3 (Bethesda)">
        <title>Whole genome assemblies of Zophobas morio and Tenebrio molitor.</title>
        <authorList>
            <person name="Kaur S."/>
            <person name="Stinson S.A."/>
            <person name="diCenzo G.C."/>
        </authorList>
    </citation>
    <scope>NUCLEOTIDE SEQUENCE</scope>
    <source>
        <strain evidence="7">QUZm001</strain>
    </source>
</reference>
<dbReference type="GO" id="GO:0043161">
    <property type="term" value="P:proteasome-mediated ubiquitin-dependent protein catabolic process"/>
    <property type="evidence" value="ECO:0007669"/>
    <property type="project" value="TreeGrafter"/>
</dbReference>
<dbReference type="AlphaFoldDB" id="A0AA38M2D3"/>
<dbReference type="Pfam" id="PF21362">
    <property type="entry name" value="Sina_RING"/>
    <property type="match status" value="1"/>
</dbReference>
<dbReference type="Gene3D" id="3.30.40.10">
    <property type="entry name" value="Zinc/RING finger domain, C3HC4 (zinc finger)"/>
    <property type="match status" value="1"/>
</dbReference>
<dbReference type="PANTHER" id="PTHR45877:SF2">
    <property type="entry name" value="E3 UBIQUITIN-PROTEIN LIGASE SINA-RELATED"/>
    <property type="match status" value="1"/>
</dbReference>
<keyword evidence="1" id="KW-0479">Metal-binding</keyword>
<sequence>MLSDTDVEDHYSPSVRLISLERNGSNCGFQLTRGKWDPYPWVNSVAAGTAADLAGIKSGDCLLEVNGEDVLGRRISDVAEIVKSKPNQVSLLLWNAGVDSQCTPEAICCGPMPTNLQRLSACMSTILAFLECPVCLDTIPPPTHQCENGHLICMRCRTKSERCPVCRLRFSRGRSLLADQVYNALVDSFNLREEPADARNAKMQQIFKIKNKNKNVPEIKVTPSHANKFLARIVGKANSVDNLANPKIENACEDGFLRAKSLSTQEIFASESPGVSRANSISRLSRNDKNRFLDPEYRSASCHGSFETLHRESDEESLMFYCPFMASCNCVIKGKNVIEHFQLVHDGPLTQYFKPHVRINFGKILENRDLCYLVQIERNIFFLKIELDNENEQSKNENVFLWTWLMDTGRVAKEFDMQVKVLIGDENDVILSVRNNVFSLNNTPYNEIKKLKKGVFFNAKSIDTVNFSVNDIIFDINILNSDYM</sequence>
<keyword evidence="2 4" id="KW-0863">Zinc-finger</keyword>
<dbReference type="InterPro" id="IPR001478">
    <property type="entry name" value="PDZ"/>
</dbReference>
<evidence type="ECO:0000256" key="2">
    <source>
        <dbReference type="ARBA" id="ARBA00022771"/>
    </source>
</evidence>
<organism evidence="7 8">
    <name type="scientific">Zophobas morio</name>
    <dbReference type="NCBI Taxonomy" id="2755281"/>
    <lineage>
        <taxon>Eukaryota</taxon>
        <taxon>Metazoa</taxon>
        <taxon>Ecdysozoa</taxon>
        <taxon>Arthropoda</taxon>
        <taxon>Hexapoda</taxon>
        <taxon>Insecta</taxon>
        <taxon>Pterygota</taxon>
        <taxon>Neoptera</taxon>
        <taxon>Endopterygota</taxon>
        <taxon>Coleoptera</taxon>
        <taxon>Polyphaga</taxon>
        <taxon>Cucujiformia</taxon>
        <taxon>Tenebrionidae</taxon>
        <taxon>Zophobas</taxon>
    </lineage>
</organism>
<evidence type="ECO:0000256" key="1">
    <source>
        <dbReference type="ARBA" id="ARBA00022723"/>
    </source>
</evidence>
<evidence type="ECO:0000313" key="8">
    <source>
        <dbReference type="Proteomes" id="UP001168821"/>
    </source>
</evidence>
<dbReference type="GO" id="GO:0031624">
    <property type="term" value="F:ubiquitin conjugating enzyme binding"/>
    <property type="evidence" value="ECO:0007669"/>
    <property type="project" value="TreeGrafter"/>
</dbReference>
<dbReference type="InterPro" id="IPR013083">
    <property type="entry name" value="Znf_RING/FYVE/PHD"/>
</dbReference>
<evidence type="ECO:0000259" key="6">
    <source>
        <dbReference type="PROSITE" id="PS50106"/>
    </source>
</evidence>
<evidence type="ECO:0000256" key="3">
    <source>
        <dbReference type="ARBA" id="ARBA00022833"/>
    </source>
</evidence>
<keyword evidence="3" id="KW-0862">Zinc</keyword>
<feature type="domain" description="PDZ" evidence="6">
    <location>
        <begin position="17"/>
        <end position="97"/>
    </location>
</feature>
<evidence type="ECO:0008006" key="9">
    <source>
        <dbReference type="Google" id="ProtNLM"/>
    </source>
</evidence>
<dbReference type="InterPro" id="IPR004162">
    <property type="entry name" value="SINA-like_animal"/>
</dbReference>
<dbReference type="GO" id="GO:0061630">
    <property type="term" value="F:ubiquitin protein ligase activity"/>
    <property type="evidence" value="ECO:0007669"/>
    <property type="project" value="TreeGrafter"/>
</dbReference>
<accession>A0AA38M2D3</accession>
<dbReference type="PROSITE" id="PS50089">
    <property type="entry name" value="ZF_RING_2"/>
    <property type="match status" value="1"/>
</dbReference>
<dbReference type="Gene3D" id="2.30.42.10">
    <property type="match status" value="1"/>
</dbReference>
<protein>
    <recommendedName>
        <fullName evidence="9">E3 ubiquitin-protein ligase sinah</fullName>
    </recommendedName>
</protein>
<dbReference type="Pfam" id="PF17820">
    <property type="entry name" value="PDZ_6"/>
    <property type="match status" value="1"/>
</dbReference>
<evidence type="ECO:0000313" key="7">
    <source>
        <dbReference type="EMBL" id="KAJ3639757.1"/>
    </source>
</evidence>
<dbReference type="PROSITE" id="PS50106">
    <property type="entry name" value="PDZ"/>
    <property type="match status" value="1"/>
</dbReference>
<dbReference type="SMART" id="SM00228">
    <property type="entry name" value="PDZ"/>
    <property type="match status" value="1"/>
</dbReference>
<dbReference type="InterPro" id="IPR036034">
    <property type="entry name" value="PDZ_sf"/>
</dbReference>
<evidence type="ECO:0000259" key="5">
    <source>
        <dbReference type="PROSITE" id="PS50089"/>
    </source>
</evidence>
<name>A0AA38M2D3_9CUCU</name>